<name>A0A0B7IG95_9FLAO</name>
<dbReference type="Proteomes" id="UP000044026">
    <property type="component" value="Unassembled WGS sequence"/>
</dbReference>
<proteinExistence type="predicted"/>
<evidence type="ECO:0000313" key="2">
    <source>
        <dbReference type="EMBL" id="CEN50926.1"/>
    </source>
</evidence>
<protein>
    <submittedName>
        <fullName evidence="2">Uncharacterized protein</fullName>
    </submittedName>
</protein>
<gene>
    <name evidence="2" type="ORF">CCAN11_2220014</name>
    <name evidence="1" type="ORF">CCAN12_810003</name>
</gene>
<accession>A0A0B7IG95</accession>
<sequence>MNYSDLSKFNAGVALRMGPLFVGSGSALSVLTNKSKQADVYFGLRFGL</sequence>
<dbReference type="AlphaFoldDB" id="A0A0B7IG95"/>
<dbReference type="EMBL" id="CDOK01000138">
    <property type="protein sequence ID" value="CEN50926.1"/>
    <property type="molecule type" value="Genomic_DNA"/>
</dbReference>
<evidence type="ECO:0000313" key="4">
    <source>
        <dbReference type="Proteomes" id="UP000044026"/>
    </source>
</evidence>
<evidence type="ECO:0000313" key="3">
    <source>
        <dbReference type="Proteomes" id="UP000039370"/>
    </source>
</evidence>
<evidence type="ECO:0000313" key="1">
    <source>
        <dbReference type="EMBL" id="CEN41340.1"/>
    </source>
</evidence>
<dbReference type="Proteomes" id="UP000039370">
    <property type="component" value="Unassembled WGS sequence"/>
</dbReference>
<organism evidence="2 3">
    <name type="scientific">Capnocytophaga canimorsus</name>
    <dbReference type="NCBI Taxonomy" id="28188"/>
    <lineage>
        <taxon>Bacteria</taxon>
        <taxon>Pseudomonadati</taxon>
        <taxon>Bacteroidota</taxon>
        <taxon>Flavobacteriia</taxon>
        <taxon>Flavobacteriales</taxon>
        <taxon>Flavobacteriaceae</taxon>
        <taxon>Capnocytophaga</taxon>
    </lineage>
</organism>
<dbReference type="EMBL" id="CDOE01000080">
    <property type="protein sequence ID" value="CEN41340.1"/>
    <property type="molecule type" value="Genomic_DNA"/>
</dbReference>
<reference evidence="3 4" key="1">
    <citation type="submission" date="2015-01" db="EMBL/GenBank/DDBJ databases">
        <authorList>
            <person name="MANFREDI Pablo"/>
        </authorList>
    </citation>
    <scope>NUCLEOTIDE SEQUENCE [LARGE SCALE GENOMIC DNA]</scope>
    <source>
        <strain evidence="2 3">Cc11</strain>
        <strain evidence="1 4">Cc12</strain>
    </source>
</reference>